<proteinExistence type="predicted"/>
<feature type="transmembrane region" description="Helical" evidence="1">
    <location>
        <begin position="6"/>
        <end position="22"/>
    </location>
</feature>
<gene>
    <name evidence="2" type="ORF">NQ502_15570</name>
</gene>
<reference evidence="2" key="1">
    <citation type="journal article" date="2022" name="Cell">
        <title>Design, construction, and in vivo augmentation of a complex gut microbiome.</title>
        <authorList>
            <person name="Cheng A.G."/>
            <person name="Ho P.Y."/>
            <person name="Aranda-Diaz A."/>
            <person name="Jain S."/>
            <person name="Yu F.B."/>
            <person name="Meng X."/>
            <person name="Wang M."/>
            <person name="Iakiviak M."/>
            <person name="Nagashima K."/>
            <person name="Zhao A."/>
            <person name="Murugkar P."/>
            <person name="Patil A."/>
            <person name="Atabakhsh K."/>
            <person name="Weakley A."/>
            <person name="Yan J."/>
            <person name="Brumbaugh A.R."/>
            <person name="Higginbottom S."/>
            <person name="Dimas A."/>
            <person name="Shiver A.L."/>
            <person name="Deutschbauer A."/>
            <person name="Neff N."/>
            <person name="Sonnenburg J.L."/>
            <person name="Huang K.C."/>
            <person name="Fischbach M.A."/>
        </authorList>
    </citation>
    <scope>NUCLEOTIDE SEQUENCE</scope>
    <source>
        <strain evidence="2">DSM 19829</strain>
    </source>
</reference>
<dbReference type="Pfam" id="PF06961">
    <property type="entry name" value="DUF1294"/>
    <property type="match status" value="1"/>
</dbReference>
<keyword evidence="1" id="KW-0812">Transmembrane</keyword>
<protein>
    <submittedName>
        <fullName evidence="2">DUF1294 domain-containing protein</fullName>
    </submittedName>
</protein>
<dbReference type="RefSeq" id="WP_028527465.1">
    <property type="nucleotide sequence ID" value="NZ_CABLBR010000001.1"/>
</dbReference>
<keyword evidence="1" id="KW-0472">Membrane</keyword>
<name>A0ABY5VGZ4_9FIRM</name>
<accession>A0ABY5VGZ4</accession>
<keyword evidence="3" id="KW-1185">Reference proteome</keyword>
<dbReference type="Proteomes" id="UP001060164">
    <property type="component" value="Chromosome"/>
</dbReference>
<feature type="transmembrane region" description="Helical" evidence="1">
    <location>
        <begin position="69"/>
        <end position="87"/>
    </location>
</feature>
<sequence>MLQYMAGYLLMINLITLFAYGMDKRRARLGKWRVKERTLLLLAVIGGSAGALLGIYGFRHKTKHKKFTLLIPVLLACHTVLLIRFFMEYSG</sequence>
<dbReference type="InterPro" id="IPR010718">
    <property type="entry name" value="DUF1294"/>
</dbReference>
<evidence type="ECO:0000256" key="1">
    <source>
        <dbReference type="SAM" id="Phobius"/>
    </source>
</evidence>
<evidence type="ECO:0000313" key="3">
    <source>
        <dbReference type="Proteomes" id="UP001060164"/>
    </source>
</evidence>
<evidence type="ECO:0000313" key="2">
    <source>
        <dbReference type="EMBL" id="UWP58773.1"/>
    </source>
</evidence>
<organism evidence="2 3">
    <name type="scientific">Ruminococcus gauvreauii</name>
    <dbReference type="NCBI Taxonomy" id="438033"/>
    <lineage>
        <taxon>Bacteria</taxon>
        <taxon>Bacillati</taxon>
        <taxon>Bacillota</taxon>
        <taxon>Clostridia</taxon>
        <taxon>Eubacteriales</taxon>
        <taxon>Oscillospiraceae</taxon>
        <taxon>Ruminococcus</taxon>
    </lineage>
</organism>
<dbReference type="EMBL" id="CP102290">
    <property type="protein sequence ID" value="UWP58773.1"/>
    <property type="molecule type" value="Genomic_DNA"/>
</dbReference>
<keyword evidence="1" id="KW-1133">Transmembrane helix</keyword>
<feature type="transmembrane region" description="Helical" evidence="1">
    <location>
        <begin position="38"/>
        <end position="57"/>
    </location>
</feature>